<dbReference type="PANTHER" id="PTHR31551:SF1">
    <property type="entry name" value="COILED-COIL DOMAIN-CONTAINING PROTEIN 12"/>
    <property type="match status" value="1"/>
</dbReference>
<dbReference type="InterPro" id="IPR013169">
    <property type="entry name" value="mRNA_splic_Cwf18-like"/>
</dbReference>
<accession>A0ABD2W411</accession>
<sequence>MNSEEKVGTLVDEALKRKEKLNALKKRKAEDITGDKDSEAKLPAPKFRSYKPLDESLKEKSLGDAKPGDAEAEVKDQLDAATQRPVIEELDINNLAPRKLDWDLKRDVSKKLEKLQRRTQKAIAELILERLRAQKDISDATTVGDNLPLSK</sequence>
<feature type="region of interest" description="Disordered" evidence="1">
    <location>
        <begin position="22"/>
        <end position="80"/>
    </location>
</feature>
<protein>
    <recommendedName>
        <fullName evidence="4">Coiled-coil domain-containing protein 12</fullName>
    </recommendedName>
</protein>
<evidence type="ECO:0000313" key="2">
    <source>
        <dbReference type="EMBL" id="KAL3387748.1"/>
    </source>
</evidence>
<dbReference type="EMBL" id="JBJJXI010000136">
    <property type="protein sequence ID" value="KAL3387748.1"/>
    <property type="molecule type" value="Genomic_DNA"/>
</dbReference>
<feature type="compositionally biased region" description="Basic and acidic residues" evidence="1">
    <location>
        <begin position="51"/>
        <end position="78"/>
    </location>
</feature>
<proteinExistence type="predicted"/>
<keyword evidence="3" id="KW-1185">Reference proteome</keyword>
<comment type="caution">
    <text evidence="2">The sequence shown here is derived from an EMBL/GenBank/DDBJ whole genome shotgun (WGS) entry which is preliminary data.</text>
</comment>
<evidence type="ECO:0000313" key="3">
    <source>
        <dbReference type="Proteomes" id="UP001627154"/>
    </source>
</evidence>
<gene>
    <name evidence="2" type="ORF">TKK_016858</name>
</gene>
<dbReference type="AlphaFoldDB" id="A0ABD2W411"/>
<feature type="compositionally biased region" description="Basic and acidic residues" evidence="1">
    <location>
        <begin position="22"/>
        <end position="40"/>
    </location>
</feature>
<dbReference type="Proteomes" id="UP001627154">
    <property type="component" value="Unassembled WGS sequence"/>
</dbReference>
<organism evidence="2 3">
    <name type="scientific">Trichogramma kaykai</name>
    <dbReference type="NCBI Taxonomy" id="54128"/>
    <lineage>
        <taxon>Eukaryota</taxon>
        <taxon>Metazoa</taxon>
        <taxon>Ecdysozoa</taxon>
        <taxon>Arthropoda</taxon>
        <taxon>Hexapoda</taxon>
        <taxon>Insecta</taxon>
        <taxon>Pterygota</taxon>
        <taxon>Neoptera</taxon>
        <taxon>Endopterygota</taxon>
        <taxon>Hymenoptera</taxon>
        <taxon>Apocrita</taxon>
        <taxon>Proctotrupomorpha</taxon>
        <taxon>Chalcidoidea</taxon>
        <taxon>Trichogrammatidae</taxon>
        <taxon>Trichogramma</taxon>
    </lineage>
</organism>
<reference evidence="2 3" key="1">
    <citation type="journal article" date="2024" name="bioRxiv">
        <title>A reference genome for Trichogramma kaykai: A tiny desert-dwelling parasitoid wasp with competing sex-ratio distorters.</title>
        <authorList>
            <person name="Culotta J."/>
            <person name="Lindsey A.R."/>
        </authorList>
    </citation>
    <scope>NUCLEOTIDE SEQUENCE [LARGE SCALE GENOMIC DNA]</scope>
    <source>
        <strain evidence="2 3">KSX58</strain>
    </source>
</reference>
<evidence type="ECO:0000256" key="1">
    <source>
        <dbReference type="SAM" id="MobiDB-lite"/>
    </source>
</evidence>
<name>A0ABD2W411_9HYME</name>
<dbReference type="Pfam" id="PF08315">
    <property type="entry name" value="cwf18"/>
    <property type="match status" value="1"/>
</dbReference>
<evidence type="ECO:0008006" key="4">
    <source>
        <dbReference type="Google" id="ProtNLM"/>
    </source>
</evidence>
<dbReference type="PANTHER" id="PTHR31551">
    <property type="entry name" value="PRE-MRNA-SPLICING FACTOR CWF18"/>
    <property type="match status" value="1"/>
</dbReference>